<protein>
    <recommendedName>
        <fullName evidence="2">uroporphyrinogen-III C-methyltransferase</fullName>
        <ecNumber evidence="2">2.1.1.107</ecNumber>
    </recommendedName>
</protein>
<dbReference type="AlphaFoldDB" id="F8E9T0"/>
<evidence type="ECO:0000313" key="10">
    <source>
        <dbReference type="EMBL" id="AEI14263.1"/>
    </source>
</evidence>
<evidence type="ECO:0000256" key="3">
    <source>
        <dbReference type="ARBA" id="ARBA00022603"/>
    </source>
</evidence>
<sequence length="255" mass="27745">MGKLILIGAGNSSDLITLRGLDRLKKADVILYDRLIDIAILEKVSGSKINVGKIPYENRHNQKYINQLIRKYLLMDFNVARLKSGDVSIFSRAAEEIETAENCGAAVEIVPGITTASTFSAKIKASLTKRNVSPGVVFITGHKCSEDIDNCYNWKALVELGMTIAVYMGVKNMKYIAARLIEHGLSADTPVVVGENIENKGERILFDSLSSFCENFGSYDISFPAIVFIGKALSPAESTLKSSGDVFSSAEPLLA</sequence>
<dbReference type="Pfam" id="PF00590">
    <property type="entry name" value="TP_methylase"/>
    <property type="match status" value="1"/>
</dbReference>
<feature type="domain" description="Tetrapyrrole methylase" evidence="9">
    <location>
        <begin position="3"/>
        <end position="210"/>
    </location>
</feature>
<evidence type="ECO:0000256" key="1">
    <source>
        <dbReference type="ARBA" id="ARBA00005879"/>
    </source>
</evidence>
<dbReference type="InterPro" id="IPR003043">
    <property type="entry name" value="Uropor_MeTrfase_CS"/>
</dbReference>
<keyword evidence="3 8" id="KW-0489">Methyltransferase</keyword>
<dbReference type="RefSeq" id="WP_013885769.1">
    <property type="nucleotide sequence ID" value="NC_015672.1"/>
</dbReference>
<keyword evidence="4 8" id="KW-0808">Transferase</keyword>
<dbReference type="InterPro" id="IPR035996">
    <property type="entry name" value="4pyrrol_Methylase_sf"/>
</dbReference>
<dbReference type="EMBL" id="CP002858">
    <property type="protein sequence ID" value="AEI14263.1"/>
    <property type="molecule type" value="Genomic_DNA"/>
</dbReference>
<organism evidence="10 11">
    <name type="scientific">Flexistipes sinusarabici (strain ATCC 49648 / DSM 4947 / MAS 10)</name>
    <dbReference type="NCBI Taxonomy" id="717231"/>
    <lineage>
        <taxon>Bacteria</taxon>
        <taxon>Pseudomonadati</taxon>
        <taxon>Deferribacterota</taxon>
        <taxon>Deferribacteres</taxon>
        <taxon>Deferribacterales</taxon>
        <taxon>Flexistipitaceae</taxon>
        <taxon>Flexistipes</taxon>
    </lineage>
</organism>
<dbReference type="GO" id="GO:0019354">
    <property type="term" value="P:siroheme biosynthetic process"/>
    <property type="evidence" value="ECO:0007669"/>
    <property type="project" value="InterPro"/>
</dbReference>
<dbReference type="Gene3D" id="3.40.1010.10">
    <property type="entry name" value="Cobalt-precorrin-4 Transmethylase, Domain 1"/>
    <property type="match status" value="1"/>
</dbReference>
<dbReference type="HOGENOM" id="CLU_011276_7_0_0"/>
<dbReference type="NCBIfam" id="NF004790">
    <property type="entry name" value="PRK06136.1"/>
    <property type="match status" value="1"/>
</dbReference>
<reference evidence="11" key="2">
    <citation type="submission" date="2011-06" db="EMBL/GenBank/DDBJ databases">
        <title>The complete genome of Flexistipes sinusarabici DSM 4947.</title>
        <authorList>
            <person name="Lucas S."/>
            <person name="Han J."/>
            <person name="Lapidus A."/>
            <person name="Bruce D."/>
            <person name="Goodwin L."/>
            <person name="Pitluck S."/>
            <person name="Peters L."/>
            <person name="Kyrpides N."/>
            <person name="Mavromatis K."/>
            <person name="Ivanova N."/>
            <person name="Mikhailova N."/>
            <person name="Chertkov O."/>
            <person name="Detter J.C."/>
            <person name="Tapia R."/>
            <person name="Han C."/>
            <person name="Land M."/>
            <person name="Hauser L."/>
            <person name="Markowitz V."/>
            <person name="Cheng J.-F."/>
            <person name="Hugenholtz P."/>
            <person name="Woyke T."/>
            <person name="Wu D."/>
            <person name="Spring S."/>
            <person name="Schroeder M."/>
            <person name="Brambilla E."/>
            <person name="Klenk H.-P."/>
            <person name="Eisen J.A."/>
        </authorList>
    </citation>
    <scope>NUCLEOTIDE SEQUENCE [LARGE SCALE GENOMIC DNA]</scope>
    <source>
        <strain evidence="11">DSM 4947 / MAS 10</strain>
    </source>
</reference>
<evidence type="ECO:0000259" key="9">
    <source>
        <dbReference type="Pfam" id="PF00590"/>
    </source>
</evidence>
<evidence type="ECO:0000256" key="6">
    <source>
        <dbReference type="ARBA" id="ARBA00023244"/>
    </source>
</evidence>
<keyword evidence="6" id="KW-0627">Porphyrin biosynthesis</keyword>
<proteinExistence type="inferred from homology"/>
<dbReference type="InterPro" id="IPR006366">
    <property type="entry name" value="CobA/CysG_C"/>
</dbReference>
<evidence type="ECO:0000256" key="5">
    <source>
        <dbReference type="ARBA" id="ARBA00022691"/>
    </source>
</evidence>
<dbReference type="GO" id="GO:0032259">
    <property type="term" value="P:methylation"/>
    <property type="evidence" value="ECO:0007669"/>
    <property type="project" value="UniProtKB-KW"/>
</dbReference>
<dbReference type="KEGG" id="fsi:Flexsi_0584"/>
<dbReference type="OrthoDB" id="9815856at2"/>
<dbReference type="CDD" id="cd11642">
    <property type="entry name" value="SUMT"/>
    <property type="match status" value="1"/>
</dbReference>
<dbReference type="InterPro" id="IPR014777">
    <property type="entry name" value="4pyrrole_Mease_sub1"/>
</dbReference>
<dbReference type="InterPro" id="IPR050161">
    <property type="entry name" value="Siro_Cobalamin_biosynth"/>
</dbReference>
<accession>F8E9T0</accession>
<dbReference type="Gene3D" id="3.30.950.10">
    <property type="entry name" value="Methyltransferase, Cobalt-precorrin-4 Transmethylase, Domain 2"/>
    <property type="match status" value="1"/>
</dbReference>
<gene>
    <name evidence="10" type="ordered locus">Flexsi_0584</name>
</gene>
<evidence type="ECO:0000256" key="8">
    <source>
        <dbReference type="RuleBase" id="RU003960"/>
    </source>
</evidence>
<name>F8E9T0_FLESM</name>
<dbReference type="SUPFAM" id="SSF53790">
    <property type="entry name" value="Tetrapyrrole methylase"/>
    <property type="match status" value="1"/>
</dbReference>
<dbReference type="GO" id="GO:0004851">
    <property type="term" value="F:uroporphyrin-III C-methyltransferase activity"/>
    <property type="evidence" value="ECO:0007669"/>
    <property type="project" value="UniProtKB-EC"/>
</dbReference>
<dbReference type="Proteomes" id="UP000006621">
    <property type="component" value="Chromosome"/>
</dbReference>
<dbReference type="PROSITE" id="PS00840">
    <property type="entry name" value="SUMT_2"/>
    <property type="match status" value="1"/>
</dbReference>
<reference evidence="10 11" key="1">
    <citation type="journal article" date="2011" name="Stand. Genomic Sci.">
        <title>Genome sequence of the moderately thermophilic halophile Flexistipes sinusarabici strain (MAS10).</title>
        <authorList>
            <person name="Lapidus A."/>
            <person name="Chertkov O."/>
            <person name="Nolan M."/>
            <person name="Lucas S."/>
            <person name="Hammon N."/>
            <person name="Deshpande S."/>
            <person name="Cheng J.F."/>
            <person name="Tapia R."/>
            <person name="Han C."/>
            <person name="Goodwin L."/>
            <person name="Pitluck S."/>
            <person name="Liolios K."/>
            <person name="Pagani I."/>
            <person name="Ivanova N."/>
            <person name="Huntemann M."/>
            <person name="Mavromatis K."/>
            <person name="Mikhailova N."/>
            <person name="Pati A."/>
            <person name="Chen A."/>
            <person name="Palaniappan K."/>
            <person name="Land M."/>
            <person name="Hauser L."/>
            <person name="Brambilla E.M."/>
            <person name="Rohde M."/>
            <person name="Abt B."/>
            <person name="Spring S."/>
            <person name="Goker M."/>
            <person name="Bristow J."/>
            <person name="Eisen J.A."/>
            <person name="Markowitz V."/>
            <person name="Hugenholtz P."/>
            <person name="Kyrpides N.C."/>
            <person name="Klenk H.P."/>
            <person name="Woyke T."/>
        </authorList>
    </citation>
    <scope>NUCLEOTIDE SEQUENCE [LARGE SCALE GENOMIC DNA]</scope>
    <source>
        <strain evidence="11">DSM 4947 / MAS 10</strain>
    </source>
</reference>
<evidence type="ECO:0000313" key="11">
    <source>
        <dbReference type="Proteomes" id="UP000006621"/>
    </source>
</evidence>
<dbReference type="InterPro" id="IPR014776">
    <property type="entry name" value="4pyrrole_Mease_sub2"/>
</dbReference>
<comment type="similarity">
    <text evidence="1 8">Belongs to the precorrin methyltransferase family.</text>
</comment>
<evidence type="ECO:0000256" key="4">
    <source>
        <dbReference type="ARBA" id="ARBA00022679"/>
    </source>
</evidence>
<evidence type="ECO:0000256" key="2">
    <source>
        <dbReference type="ARBA" id="ARBA00012162"/>
    </source>
</evidence>
<dbReference type="STRING" id="717231.Flexsi_0584"/>
<dbReference type="NCBIfam" id="TIGR01469">
    <property type="entry name" value="cobA_cysG_Cterm"/>
    <property type="match status" value="1"/>
</dbReference>
<dbReference type="InterPro" id="IPR000878">
    <property type="entry name" value="4pyrrol_Mease"/>
</dbReference>
<comment type="pathway">
    <text evidence="7">Porphyrin-containing compound metabolism; siroheme biosynthesis; precorrin-2 from uroporphyrinogen III: step 1/1.</text>
</comment>
<keyword evidence="5" id="KW-0949">S-adenosyl-L-methionine</keyword>
<evidence type="ECO:0000256" key="7">
    <source>
        <dbReference type="ARBA" id="ARBA00025705"/>
    </source>
</evidence>
<dbReference type="eggNOG" id="COG0007">
    <property type="taxonomic scope" value="Bacteria"/>
</dbReference>
<keyword evidence="11" id="KW-1185">Reference proteome</keyword>
<dbReference type="PANTHER" id="PTHR45790:SF3">
    <property type="entry name" value="S-ADENOSYL-L-METHIONINE-DEPENDENT UROPORPHYRINOGEN III METHYLTRANSFERASE, CHLOROPLASTIC"/>
    <property type="match status" value="1"/>
</dbReference>
<dbReference type="PANTHER" id="PTHR45790">
    <property type="entry name" value="SIROHEME SYNTHASE-RELATED"/>
    <property type="match status" value="1"/>
</dbReference>
<dbReference type="EC" id="2.1.1.107" evidence="2"/>